<dbReference type="PANTHER" id="PTHR24421">
    <property type="entry name" value="NITRATE/NITRITE SENSOR PROTEIN NARX-RELATED"/>
    <property type="match status" value="1"/>
</dbReference>
<dbReference type="HOGENOM" id="CLU_451111_0_0_7"/>
<keyword evidence="6 11" id="KW-0418">Kinase</keyword>
<dbReference type="SUPFAM" id="SSF55874">
    <property type="entry name" value="ATPase domain of HSP90 chaperone/DNA topoisomerase II/histidine kinase"/>
    <property type="match status" value="1"/>
</dbReference>
<dbReference type="Gene3D" id="3.30.450.20">
    <property type="entry name" value="PAS domain"/>
    <property type="match status" value="1"/>
</dbReference>
<dbReference type="KEGG" id="acp:A2cp1_2171"/>
<keyword evidence="5" id="KW-0808">Transferase</keyword>
<comment type="subcellular location">
    <subcellularLocation>
        <location evidence="2">Membrane</location>
    </subcellularLocation>
</comment>
<evidence type="ECO:0000259" key="9">
    <source>
        <dbReference type="PROSITE" id="PS50109"/>
    </source>
</evidence>
<dbReference type="SUPFAM" id="SSF158472">
    <property type="entry name" value="HAMP domain-like"/>
    <property type="match status" value="1"/>
</dbReference>
<dbReference type="Pfam" id="PF00672">
    <property type="entry name" value="HAMP"/>
    <property type="match status" value="1"/>
</dbReference>
<evidence type="ECO:0000256" key="1">
    <source>
        <dbReference type="ARBA" id="ARBA00000085"/>
    </source>
</evidence>
<evidence type="ECO:0000256" key="2">
    <source>
        <dbReference type="ARBA" id="ARBA00004370"/>
    </source>
</evidence>
<evidence type="ECO:0000259" key="10">
    <source>
        <dbReference type="PROSITE" id="PS50885"/>
    </source>
</evidence>
<feature type="transmembrane region" description="Helical" evidence="8">
    <location>
        <begin position="289"/>
        <end position="312"/>
    </location>
</feature>
<dbReference type="Pfam" id="PF07730">
    <property type="entry name" value="HisKA_3"/>
    <property type="match status" value="1"/>
</dbReference>
<dbReference type="GO" id="GO:0016020">
    <property type="term" value="C:membrane"/>
    <property type="evidence" value="ECO:0007669"/>
    <property type="project" value="UniProtKB-SubCell"/>
</dbReference>
<dbReference type="Pfam" id="PF02518">
    <property type="entry name" value="HATPase_c"/>
    <property type="match status" value="1"/>
</dbReference>
<dbReference type="EC" id="2.7.13.3" evidence="3"/>
<dbReference type="SMART" id="SM00304">
    <property type="entry name" value="HAMP"/>
    <property type="match status" value="1"/>
</dbReference>
<dbReference type="RefSeq" id="WP_012633356.1">
    <property type="nucleotide sequence ID" value="NC_011891.1"/>
</dbReference>
<keyword evidence="4" id="KW-0597">Phosphoprotein</keyword>
<dbReference type="InterPro" id="IPR036890">
    <property type="entry name" value="HATPase_C_sf"/>
</dbReference>
<dbReference type="SMART" id="SM00387">
    <property type="entry name" value="HATPase_c"/>
    <property type="match status" value="1"/>
</dbReference>
<feature type="domain" description="Histidine kinase" evidence="9">
    <location>
        <begin position="389"/>
        <end position="583"/>
    </location>
</feature>
<dbReference type="InterPro" id="IPR050482">
    <property type="entry name" value="Sensor_HK_TwoCompSys"/>
</dbReference>
<evidence type="ECO:0000256" key="5">
    <source>
        <dbReference type="ARBA" id="ARBA00022679"/>
    </source>
</evidence>
<name>B8J9A4_ANAD2</name>
<feature type="domain" description="HAMP" evidence="10">
    <location>
        <begin position="306"/>
        <end position="359"/>
    </location>
</feature>
<gene>
    <name evidence="11" type="ordered locus">A2cp1_2171</name>
</gene>
<reference evidence="11" key="1">
    <citation type="submission" date="2009-01" db="EMBL/GenBank/DDBJ databases">
        <title>Complete sequence of Anaeromyxobacter dehalogenans 2CP-1.</title>
        <authorList>
            <consortium name="US DOE Joint Genome Institute"/>
            <person name="Lucas S."/>
            <person name="Copeland A."/>
            <person name="Lapidus A."/>
            <person name="Glavina del Rio T."/>
            <person name="Dalin E."/>
            <person name="Tice H."/>
            <person name="Bruce D."/>
            <person name="Goodwin L."/>
            <person name="Pitluck S."/>
            <person name="Saunders E."/>
            <person name="Brettin T."/>
            <person name="Detter J.C."/>
            <person name="Han C."/>
            <person name="Larimer F."/>
            <person name="Land M."/>
            <person name="Hauser L."/>
            <person name="Kyrpides N."/>
            <person name="Ovchinnikova G."/>
            <person name="Beliaev A.S."/>
            <person name="Richardson P."/>
        </authorList>
    </citation>
    <scope>NUCLEOTIDE SEQUENCE</scope>
    <source>
        <strain evidence="11">2CP-1</strain>
    </source>
</reference>
<protein>
    <recommendedName>
        <fullName evidence="3">histidine kinase</fullName>
        <ecNumber evidence="3">2.7.13.3</ecNumber>
    </recommendedName>
</protein>
<accession>B8J9A4</accession>
<dbReference type="AlphaFoldDB" id="B8J9A4"/>
<evidence type="ECO:0000256" key="7">
    <source>
        <dbReference type="ARBA" id="ARBA00023012"/>
    </source>
</evidence>
<feature type="transmembrane region" description="Helical" evidence="8">
    <location>
        <begin position="15"/>
        <end position="34"/>
    </location>
</feature>
<keyword evidence="8" id="KW-0472">Membrane</keyword>
<dbReference type="Gene3D" id="1.20.5.1930">
    <property type="match status" value="1"/>
</dbReference>
<dbReference type="GO" id="GO:0046983">
    <property type="term" value="F:protein dimerization activity"/>
    <property type="evidence" value="ECO:0007669"/>
    <property type="project" value="InterPro"/>
</dbReference>
<evidence type="ECO:0000313" key="12">
    <source>
        <dbReference type="Proteomes" id="UP000007089"/>
    </source>
</evidence>
<dbReference type="InterPro" id="IPR003594">
    <property type="entry name" value="HATPase_dom"/>
</dbReference>
<keyword evidence="8" id="KW-0812">Transmembrane</keyword>
<keyword evidence="8" id="KW-1133">Transmembrane helix</keyword>
<evidence type="ECO:0000256" key="3">
    <source>
        <dbReference type="ARBA" id="ARBA00012438"/>
    </source>
</evidence>
<feature type="transmembrane region" description="Helical" evidence="8">
    <location>
        <begin position="251"/>
        <end position="269"/>
    </location>
</feature>
<sequence length="594" mass="62769">MRRLLAVLGTLRGRLVLLVCFATLPAMLFTFYAASAERTAVLRRIEQEALLLAQLASREHGHQLEGARTLLRRLAGLLRAAPEAGDAARCPELLPALLAGYPQFTTIGILSPEGRLRCSARPAPPGVTFAGSAALERALWSNDVEVGEYALGPVVGRPVLHLAYAVRGAGGAPSEVLFVGLDLQWLEQLAHQAELPAGYALVIADRNGAALGRSGGDAWPARAARDPALARAVASPGQGTVTEAPAADRRFLVAAPVAAVPGVSVVASLPYTRVAAQANRAFYRTVAGLALLTLFTIGCVLLAAEVSVLRVLRHLARTARRFGEGELSARAETPAAHGELAELTRAFNAMADALAARQREAAESQGRLRAMSHRLAAAREAEAAAIARDLHDELGQVLTSVKVELAALQRAGAEGEDPAARRARVAELGQRLDEAVAFVRRVSSDLRPPVLDRLGLAAALEGLVRDLEQRTRLAVMLDVDPSVEPVEWLPAVTLFRIVREALTNVVRHAGATEVWIELRATPGALVLTVRDDGKGIGPWAADDRRSLGIQGMQERALLVDGTFEISGTPGGGTTVVVTIPRTRTGATDAAHPAG</sequence>
<organism evidence="11 12">
    <name type="scientific">Anaeromyxobacter dehalogenans (strain ATCC BAA-258 / DSM 21875 / 2CP-1)</name>
    <dbReference type="NCBI Taxonomy" id="455488"/>
    <lineage>
        <taxon>Bacteria</taxon>
        <taxon>Pseudomonadati</taxon>
        <taxon>Myxococcota</taxon>
        <taxon>Myxococcia</taxon>
        <taxon>Myxococcales</taxon>
        <taxon>Cystobacterineae</taxon>
        <taxon>Anaeromyxobacteraceae</taxon>
        <taxon>Anaeromyxobacter</taxon>
    </lineage>
</organism>
<dbReference type="InterPro" id="IPR003660">
    <property type="entry name" value="HAMP_dom"/>
</dbReference>
<dbReference type="CDD" id="cd06225">
    <property type="entry name" value="HAMP"/>
    <property type="match status" value="1"/>
</dbReference>
<keyword evidence="12" id="KW-1185">Reference proteome</keyword>
<dbReference type="InterPro" id="IPR011712">
    <property type="entry name" value="Sig_transdc_His_kin_sub3_dim/P"/>
</dbReference>
<dbReference type="PROSITE" id="PS50109">
    <property type="entry name" value="HIS_KIN"/>
    <property type="match status" value="1"/>
</dbReference>
<keyword evidence="7" id="KW-0902">Two-component regulatory system</keyword>
<dbReference type="CDD" id="cd16917">
    <property type="entry name" value="HATPase_UhpB-NarQ-NarX-like"/>
    <property type="match status" value="1"/>
</dbReference>
<dbReference type="GO" id="GO:0000155">
    <property type="term" value="F:phosphorelay sensor kinase activity"/>
    <property type="evidence" value="ECO:0007669"/>
    <property type="project" value="InterPro"/>
</dbReference>
<dbReference type="Gene3D" id="3.30.565.10">
    <property type="entry name" value="Histidine kinase-like ATPase, C-terminal domain"/>
    <property type="match status" value="1"/>
</dbReference>
<evidence type="ECO:0000313" key="11">
    <source>
        <dbReference type="EMBL" id="ACL65510.1"/>
    </source>
</evidence>
<proteinExistence type="predicted"/>
<evidence type="ECO:0000256" key="6">
    <source>
        <dbReference type="ARBA" id="ARBA00022777"/>
    </source>
</evidence>
<dbReference type="PANTHER" id="PTHR24421:SF58">
    <property type="entry name" value="SIGNAL TRANSDUCTION HISTIDINE-PROTEIN KINASE_PHOSPHATASE UHPB"/>
    <property type="match status" value="1"/>
</dbReference>
<evidence type="ECO:0000256" key="8">
    <source>
        <dbReference type="SAM" id="Phobius"/>
    </source>
</evidence>
<evidence type="ECO:0000256" key="4">
    <source>
        <dbReference type="ARBA" id="ARBA00022553"/>
    </source>
</evidence>
<comment type="catalytic activity">
    <reaction evidence="1">
        <text>ATP + protein L-histidine = ADP + protein N-phospho-L-histidine.</text>
        <dbReference type="EC" id="2.7.13.3"/>
    </reaction>
</comment>
<dbReference type="PROSITE" id="PS50885">
    <property type="entry name" value="HAMP"/>
    <property type="match status" value="1"/>
</dbReference>
<dbReference type="Proteomes" id="UP000007089">
    <property type="component" value="Chromosome"/>
</dbReference>
<dbReference type="Gene3D" id="6.10.340.10">
    <property type="match status" value="1"/>
</dbReference>
<dbReference type="EMBL" id="CP001359">
    <property type="protein sequence ID" value="ACL65510.1"/>
    <property type="molecule type" value="Genomic_DNA"/>
</dbReference>
<dbReference type="InterPro" id="IPR005467">
    <property type="entry name" value="His_kinase_dom"/>
</dbReference>